<evidence type="ECO:0000313" key="2">
    <source>
        <dbReference type="Proteomes" id="UP001500350"/>
    </source>
</evidence>
<name>A0ABN2CZJ7_9MICO</name>
<reference evidence="1 2" key="1">
    <citation type="journal article" date="2019" name="Int. J. Syst. Evol. Microbiol.">
        <title>The Global Catalogue of Microorganisms (GCM) 10K type strain sequencing project: providing services to taxonomists for standard genome sequencing and annotation.</title>
        <authorList>
            <consortium name="The Broad Institute Genomics Platform"/>
            <consortium name="The Broad Institute Genome Sequencing Center for Infectious Disease"/>
            <person name="Wu L."/>
            <person name="Ma J."/>
        </authorList>
    </citation>
    <scope>NUCLEOTIDE SEQUENCE [LARGE SCALE GENOMIC DNA]</scope>
    <source>
        <strain evidence="1 2">JCM 14589</strain>
    </source>
</reference>
<gene>
    <name evidence="1" type="ORF">GCM10009763_13820</name>
</gene>
<comment type="caution">
    <text evidence="1">The sequence shown here is derived from an EMBL/GenBank/DDBJ whole genome shotgun (WGS) entry which is preliminary data.</text>
</comment>
<keyword evidence="2" id="KW-1185">Reference proteome</keyword>
<sequence>MLTKVRAQGYGKTIGHASTLVAGTDRNNEHRMLVQHRTRADAVRSAIDLFTRLPDEGLGALDSGGVTPRD</sequence>
<organism evidence="1 2">
    <name type="scientific">Dermacoccus profundi</name>
    <dbReference type="NCBI Taxonomy" id="322602"/>
    <lineage>
        <taxon>Bacteria</taxon>
        <taxon>Bacillati</taxon>
        <taxon>Actinomycetota</taxon>
        <taxon>Actinomycetes</taxon>
        <taxon>Micrococcales</taxon>
        <taxon>Dermacoccaceae</taxon>
        <taxon>Dermacoccus</taxon>
    </lineage>
</organism>
<dbReference type="EMBL" id="BAAANW010000011">
    <property type="protein sequence ID" value="GAA1566796.1"/>
    <property type="molecule type" value="Genomic_DNA"/>
</dbReference>
<protein>
    <submittedName>
        <fullName evidence="1">Uncharacterized protein</fullName>
    </submittedName>
</protein>
<dbReference type="Proteomes" id="UP001500350">
    <property type="component" value="Unassembled WGS sequence"/>
</dbReference>
<evidence type="ECO:0000313" key="1">
    <source>
        <dbReference type="EMBL" id="GAA1566796.1"/>
    </source>
</evidence>
<accession>A0ABN2CZJ7</accession>
<proteinExistence type="predicted"/>